<feature type="region of interest" description="Disordered" evidence="1">
    <location>
        <begin position="151"/>
        <end position="179"/>
    </location>
</feature>
<comment type="caution">
    <text evidence="3">The sequence shown here is derived from an EMBL/GenBank/DDBJ whole genome shotgun (WGS) entry which is preliminary data.</text>
</comment>
<sequence length="288" mass="32139">MDVDANEERDGPEWILPYEGVDPLNPSPPASDFETEIEAAPMSPSPIPANPEPEAEAATVSTGKLEPLTGYRLFTNTQVSLGSSSSTAAGHDPKDLAPSRIRSDLNALHHRKHLPPYLHYQEVPYVPPSAPVVPVTHDDPRDLYVAARDAATAPATDDDDPATRKETSPSEPQESPPQMVFGISECADERKVKFAAATLKGRALTWWNSQVATRGLEAPNRITRTEMKKLMTEEFCHAEEIQRMEHELWNLKVKDFNMSAYTQLFHELTLLCPEMVPMERKKIDAYIR</sequence>
<dbReference type="Pfam" id="PF03732">
    <property type="entry name" value="Retrotrans_gag"/>
    <property type="match status" value="1"/>
</dbReference>
<organism evidence="3">
    <name type="scientific">Tanacetum cinerariifolium</name>
    <name type="common">Dalmatian daisy</name>
    <name type="synonym">Chrysanthemum cinerariifolium</name>
    <dbReference type="NCBI Taxonomy" id="118510"/>
    <lineage>
        <taxon>Eukaryota</taxon>
        <taxon>Viridiplantae</taxon>
        <taxon>Streptophyta</taxon>
        <taxon>Embryophyta</taxon>
        <taxon>Tracheophyta</taxon>
        <taxon>Spermatophyta</taxon>
        <taxon>Magnoliopsida</taxon>
        <taxon>eudicotyledons</taxon>
        <taxon>Gunneridae</taxon>
        <taxon>Pentapetalae</taxon>
        <taxon>asterids</taxon>
        <taxon>campanulids</taxon>
        <taxon>Asterales</taxon>
        <taxon>Asteraceae</taxon>
        <taxon>Asteroideae</taxon>
        <taxon>Anthemideae</taxon>
        <taxon>Anthemidinae</taxon>
        <taxon>Tanacetum</taxon>
    </lineage>
</organism>
<evidence type="ECO:0000313" key="3">
    <source>
        <dbReference type="EMBL" id="GFA96956.1"/>
    </source>
</evidence>
<proteinExistence type="predicted"/>
<accession>A0A699KN24</accession>
<evidence type="ECO:0000256" key="1">
    <source>
        <dbReference type="SAM" id="MobiDB-lite"/>
    </source>
</evidence>
<feature type="compositionally biased region" description="Low complexity" evidence="1">
    <location>
        <begin position="169"/>
        <end position="178"/>
    </location>
</feature>
<dbReference type="AlphaFoldDB" id="A0A699KN24"/>
<feature type="domain" description="Retrotransposon gag" evidence="2">
    <location>
        <begin position="193"/>
        <end position="287"/>
    </location>
</feature>
<feature type="compositionally biased region" description="Basic and acidic residues" evidence="1">
    <location>
        <begin position="1"/>
        <end position="12"/>
    </location>
</feature>
<feature type="region of interest" description="Disordered" evidence="1">
    <location>
        <begin position="1"/>
        <end position="68"/>
    </location>
</feature>
<evidence type="ECO:0000259" key="2">
    <source>
        <dbReference type="Pfam" id="PF03732"/>
    </source>
</evidence>
<protein>
    <recommendedName>
        <fullName evidence="2">Retrotransposon gag domain-containing protein</fullName>
    </recommendedName>
</protein>
<dbReference type="InterPro" id="IPR005162">
    <property type="entry name" value="Retrotrans_gag_dom"/>
</dbReference>
<reference evidence="3" key="1">
    <citation type="journal article" date="2019" name="Sci. Rep.">
        <title>Draft genome of Tanacetum cinerariifolium, the natural source of mosquito coil.</title>
        <authorList>
            <person name="Yamashiro T."/>
            <person name="Shiraishi A."/>
            <person name="Satake H."/>
            <person name="Nakayama K."/>
        </authorList>
    </citation>
    <scope>NUCLEOTIDE SEQUENCE</scope>
</reference>
<name>A0A699KN24_TANCI</name>
<dbReference type="EMBL" id="BKCJ010524414">
    <property type="protein sequence ID" value="GFA96956.1"/>
    <property type="molecule type" value="Genomic_DNA"/>
</dbReference>
<gene>
    <name evidence="3" type="ORF">Tci_668928</name>
</gene>